<dbReference type="Pfam" id="PF00067">
    <property type="entry name" value="p450"/>
    <property type="match status" value="1"/>
</dbReference>
<name>A0A5C3LIF9_9AGAR</name>
<sequence length="530" mass="59713">MSTLTNYTTLLLVVLSLFLGQRVWRWRRTPFPPGPRGIPLVGNIFDLPKKYEWIHWAKYKDMYGPISSVSVMGTRIVLLNSLDACIELLERRSSIYSNRPVLPFAGEMIGWSRQLILCQYSDRFRAMRKMLFGGMGTKAAAQSFVPIQELETRYFLLRVTNSPTELLSNIRLMTGAILLKISHGYTIETQYPDPLINTINTAADEFHTATQPGAWLIDTFPWLQYVPDWMPGSGFKKVAQKFRKTLDDTTNLPHRFVEKSMLDKNASPSFTSALLSNNLDSNEIDIMKCASASLYGGGTDTVSATISAFFLAMILYPDIQRKAQLEIDQVVGYHRLPTLEDRDQLPYLNAVHKEVLRWHVVGPMGIPHCSTTDDEYEGYLIPKGSLVMGNAWQISQDESHYSTPASFMPERFLSDDGHIPELDPRRYVFGFGRRRCPGIELADTSVFIAMAMSLSVFVLGKAKDQDGFEITPELKPTSGTVSHPVSYEYNIQPRSSDTVILIQSLQSEHPLHPKSDAETLHKLKAGDGDS</sequence>
<evidence type="ECO:0000256" key="5">
    <source>
        <dbReference type="ARBA" id="ARBA00022723"/>
    </source>
</evidence>
<dbReference type="GO" id="GO:0020037">
    <property type="term" value="F:heme binding"/>
    <property type="evidence" value="ECO:0007669"/>
    <property type="project" value="InterPro"/>
</dbReference>
<evidence type="ECO:0000256" key="1">
    <source>
        <dbReference type="ARBA" id="ARBA00001971"/>
    </source>
</evidence>
<protein>
    <submittedName>
        <fullName evidence="12">Cytochrome P450 monooxygenase</fullName>
    </submittedName>
</protein>
<dbReference type="InterPro" id="IPR036396">
    <property type="entry name" value="Cyt_P450_sf"/>
</dbReference>
<dbReference type="CDD" id="cd11065">
    <property type="entry name" value="CYP64-like"/>
    <property type="match status" value="1"/>
</dbReference>
<dbReference type="PRINTS" id="PR00463">
    <property type="entry name" value="EP450I"/>
</dbReference>
<dbReference type="GO" id="GO:0005506">
    <property type="term" value="F:iron ion binding"/>
    <property type="evidence" value="ECO:0007669"/>
    <property type="project" value="InterPro"/>
</dbReference>
<keyword evidence="7 9" id="KW-0408">Iron</keyword>
<dbReference type="SUPFAM" id="SSF48264">
    <property type="entry name" value="Cytochrome P450"/>
    <property type="match status" value="1"/>
</dbReference>
<evidence type="ECO:0000256" key="2">
    <source>
        <dbReference type="ARBA" id="ARBA00005179"/>
    </source>
</evidence>
<feature type="binding site" description="axial binding residue" evidence="9">
    <location>
        <position position="436"/>
    </location>
    <ligand>
        <name>heme</name>
        <dbReference type="ChEBI" id="CHEBI:30413"/>
    </ligand>
    <ligandPart>
        <name>Fe</name>
        <dbReference type="ChEBI" id="CHEBI:18248"/>
    </ligandPart>
</feature>
<comment type="similarity">
    <text evidence="3 10">Belongs to the cytochrome P450 family.</text>
</comment>
<evidence type="ECO:0000256" key="10">
    <source>
        <dbReference type="RuleBase" id="RU000461"/>
    </source>
</evidence>
<evidence type="ECO:0000313" key="13">
    <source>
        <dbReference type="Proteomes" id="UP000308652"/>
    </source>
</evidence>
<comment type="pathway">
    <text evidence="2">Secondary metabolite biosynthesis.</text>
</comment>
<dbReference type="GO" id="GO:0016705">
    <property type="term" value="F:oxidoreductase activity, acting on paired donors, with incorporation or reduction of molecular oxygen"/>
    <property type="evidence" value="ECO:0007669"/>
    <property type="project" value="InterPro"/>
</dbReference>
<dbReference type="InterPro" id="IPR050364">
    <property type="entry name" value="Cytochrome_P450_fung"/>
</dbReference>
<feature type="region of interest" description="Disordered" evidence="11">
    <location>
        <begin position="511"/>
        <end position="530"/>
    </location>
</feature>
<evidence type="ECO:0000256" key="11">
    <source>
        <dbReference type="SAM" id="MobiDB-lite"/>
    </source>
</evidence>
<keyword evidence="8 10" id="KW-0503">Monooxygenase</keyword>
<dbReference type="PROSITE" id="PS00086">
    <property type="entry name" value="CYTOCHROME_P450"/>
    <property type="match status" value="1"/>
</dbReference>
<dbReference type="AlphaFoldDB" id="A0A5C3LIF9"/>
<keyword evidence="4 9" id="KW-0349">Heme</keyword>
<reference evidence="12 13" key="1">
    <citation type="journal article" date="2019" name="Nat. Ecol. Evol.">
        <title>Megaphylogeny resolves global patterns of mushroom evolution.</title>
        <authorList>
            <person name="Varga T."/>
            <person name="Krizsan K."/>
            <person name="Foldi C."/>
            <person name="Dima B."/>
            <person name="Sanchez-Garcia M."/>
            <person name="Sanchez-Ramirez S."/>
            <person name="Szollosi G.J."/>
            <person name="Szarkandi J.G."/>
            <person name="Papp V."/>
            <person name="Albert L."/>
            <person name="Andreopoulos W."/>
            <person name="Angelini C."/>
            <person name="Antonin V."/>
            <person name="Barry K.W."/>
            <person name="Bougher N.L."/>
            <person name="Buchanan P."/>
            <person name="Buyck B."/>
            <person name="Bense V."/>
            <person name="Catcheside P."/>
            <person name="Chovatia M."/>
            <person name="Cooper J."/>
            <person name="Damon W."/>
            <person name="Desjardin D."/>
            <person name="Finy P."/>
            <person name="Geml J."/>
            <person name="Haridas S."/>
            <person name="Hughes K."/>
            <person name="Justo A."/>
            <person name="Karasinski D."/>
            <person name="Kautmanova I."/>
            <person name="Kiss B."/>
            <person name="Kocsube S."/>
            <person name="Kotiranta H."/>
            <person name="LaButti K.M."/>
            <person name="Lechner B.E."/>
            <person name="Liimatainen K."/>
            <person name="Lipzen A."/>
            <person name="Lukacs Z."/>
            <person name="Mihaltcheva S."/>
            <person name="Morgado L.N."/>
            <person name="Niskanen T."/>
            <person name="Noordeloos M.E."/>
            <person name="Ohm R.A."/>
            <person name="Ortiz-Santana B."/>
            <person name="Ovrebo C."/>
            <person name="Racz N."/>
            <person name="Riley R."/>
            <person name="Savchenko A."/>
            <person name="Shiryaev A."/>
            <person name="Soop K."/>
            <person name="Spirin V."/>
            <person name="Szebenyi C."/>
            <person name="Tomsovsky M."/>
            <person name="Tulloss R.E."/>
            <person name="Uehling J."/>
            <person name="Grigoriev I.V."/>
            <person name="Vagvolgyi C."/>
            <person name="Papp T."/>
            <person name="Martin F.M."/>
            <person name="Miettinen O."/>
            <person name="Hibbett D.S."/>
            <person name="Nagy L.G."/>
        </authorList>
    </citation>
    <scope>NUCLEOTIDE SEQUENCE [LARGE SCALE GENOMIC DNA]</scope>
    <source>
        <strain evidence="12 13">CBS 166.37</strain>
    </source>
</reference>
<dbReference type="OrthoDB" id="2789670at2759"/>
<evidence type="ECO:0000313" key="12">
    <source>
        <dbReference type="EMBL" id="TFK32637.1"/>
    </source>
</evidence>
<dbReference type="GO" id="GO:0004497">
    <property type="term" value="F:monooxygenase activity"/>
    <property type="evidence" value="ECO:0007669"/>
    <property type="project" value="UniProtKB-KW"/>
</dbReference>
<evidence type="ECO:0000256" key="6">
    <source>
        <dbReference type="ARBA" id="ARBA00023002"/>
    </source>
</evidence>
<organism evidence="12 13">
    <name type="scientific">Crucibulum laeve</name>
    <dbReference type="NCBI Taxonomy" id="68775"/>
    <lineage>
        <taxon>Eukaryota</taxon>
        <taxon>Fungi</taxon>
        <taxon>Dikarya</taxon>
        <taxon>Basidiomycota</taxon>
        <taxon>Agaricomycotina</taxon>
        <taxon>Agaricomycetes</taxon>
        <taxon>Agaricomycetidae</taxon>
        <taxon>Agaricales</taxon>
        <taxon>Agaricineae</taxon>
        <taxon>Nidulariaceae</taxon>
        <taxon>Crucibulum</taxon>
    </lineage>
</organism>
<dbReference type="EMBL" id="ML213668">
    <property type="protein sequence ID" value="TFK32637.1"/>
    <property type="molecule type" value="Genomic_DNA"/>
</dbReference>
<dbReference type="Proteomes" id="UP000308652">
    <property type="component" value="Unassembled WGS sequence"/>
</dbReference>
<keyword evidence="5 9" id="KW-0479">Metal-binding</keyword>
<dbReference type="PRINTS" id="PR00385">
    <property type="entry name" value="P450"/>
</dbReference>
<dbReference type="PANTHER" id="PTHR46300">
    <property type="entry name" value="P450, PUTATIVE (EUROFUNG)-RELATED-RELATED"/>
    <property type="match status" value="1"/>
</dbReference>
<gene>
    <name evidence="12" type="ORF">BDQ12DRAFT_707591</name>
</gene>
<evidence type="ECO:0000256" key="4">
    <source>
        <dbReference type="ARBA" id="ARBA00022617"/>
    </source>
</evidence>
<dbReference type="Gene3D" id="1.10.630.10">
    <property type="entry name" value="Cytochrome P450"/>
    <property type="match status" value="1"/>
</dbReference>
<keyword evidence="6 10" id="KW-0560">Oxidoreductase</keyword>
<dbReference type="PANTHER" id="PTHR46300:SF7">
    <property type="entry name" value="P450, PUTATIVE (EUROFUNG)-RELATED"/>
    <property type="match status" value="1"/>
</dbReference>
<dbReference type="STRING" id="68775.A0A5C3LIF9"/>
<keyword evidence="13" id="KW-1185">Reference proteome</keyword>
<dbReference type="InterPro" id="IPR017972">
    <property type="entry name" value="Cyt_P450_CS"/>
</dbReference>
<comment type="cofactor">
    <cofactor evidence="1 9">
        <name>heme</name>
        <dbReference type="ChEBI" id="CHEBI:30413"/>
    </cofactor>
</comment>
<evidence type="ECO:0000256" key="3">
    <source>
        <dbReference type="ARBA" id="ARBA00010617"/>
    </source>
</evidence>
<dbReference type="InterPro" id="IPR001128">
    <property type="entry name" value="Cyt_P450"/>
</dbReference>
<evidence type="ECO:0000256" key="8">
    <source>
        <dbReference type="ARBA" id="ARBA00023033"/>
    </source>
</evidence>
<accession>A0A5C3LIF9</accession>
<dbReference type="InterPro" id="IPR002401">
    <property type="entry name" value="Cyt_P450_E_grp-I"/>
</dbReference>
<proteinExistence type="inferred from homology"/>
<evidence type="ECO:0000256" key="9">
    <source>
        <dbReference type="PIRSR" id="PIRSR602401-1"/>
    </source>
</evidence>
<evidence type="ECO:0000256" key="7">
    <source>
        <dbReference type="ARBA" id="ARBA00023004"/>
    </source>
</evidence>